<dbReference type="InterPro" id="IPR027304">
    <property type="entry name" value="Trigger_fact/SurA_dom_sf"/>
</dbReference>
<dbReference type="EMBL" id="JAGGKC010000050">
    <property type="protein sequence ID" value="MBP1920919.1"/>
    <property type="molecule type" value="Genomic_DNA"/>
</dbReference>
<dbReference type="Gene3D" id="1.10.8.1040">
    <property type="match status" value="1"/>
</dbReference>
<dbReference type="Proteomes" id="UP001519271">
    <property type="component" value="Unassembled WGS sequence"/>
</dbReference>
<accession>A0ABS4G8R9</accession>
<evidence type="ECO:0000313" key="4">
    <source>
        <dbReference type="Proteomes" id="UP001519271"/>
    </source>
</evidence>
<feature type="domain" description="PpiC" evidence="2">
    <location>
        <begin position="113"/>
        <end position="204"/>
    </location>
</feature>
<dbReference type="InterPro" id="IPR000297">
    <property type="entry name" value="PPIase_PpiC"/>
</dbReference>
<dbReference type="PROSITE" id="PS01096">
    <property type="entry name" value="PPIC_PPIASE_1"/>
    <property type="match status" value="1"/>
</dbReference>
<dbReference type="Pfam" id="PF00639">
    <property type="entry name" value="Rotamase"/>
    <property type="match status" value="1"/>
</dbReference>
<keyword evidence="1 3" id="KW-0413">Isomerase</keyword>
<comment type="caution">
    <text evidence="3">The sequence shown here is derived from an EMBL/GenBank/DDBJ whole genome shotgun (WGS) entry which is preliminary data.</text>
</comment>
<reference evidence="3 4" key="1">
    <citation type="submission" date="2021-03" db="EMBL/GenBank/DDBJ databases">
        <title>Genomic Encyclopedia of Type Strains, Phase IV (KMG-IV): sequencing the most valuable type-strain genomes for metagenomic binning, comparative biology and taxonomic classification.</title>
        <authorList>
            <person name="Goeker M."/>
        </authorList>
    </citation>
    <scope>NUCLEOTIDE SEQUENCE [LARGE SCALE GENOMIC DNA]</scope>
    <source>
        <strain evidence="3 4">DSM 6139</strain>
    </source>
</reference>
<dbReference type="RefSeq" id="WP_209461070.1">
    <property type="nucleotide sequence ID" value="NZ_JAGGKC010000050.1"/>
</dbReference>
<evidence type="ECO:0000313" key="3">
    <source>
        <dbReference type="EMBL" id="MBP1920919.1"/>
    </source>
</evidence>
<keyword evidence="4" id="KW-1185">Reference proteome</keyword>
<dbReference type="SUPFAM" id="SSF109998">
    <property type="entry name" value="Triger factor/SurA peptide-binding domain-like"/>
    <property type="match status" value="1"/>
</dbReference>
<dbReference type="PANTHER" id="PTHR47245:SF2">
    <property type="entry name" value="PEPTIDYL-PROLYL CIS-TRANS ISOMERASE HP_0175-RELATED"/>
    <property type="match status" value="1"/>
</dbReference>
<name>A0ABS4G8R9_9CLOT</name>
<protein>
    <submittedName>
        <fullName evidence="3">Peptidyl-prolyl cis-trans isomerase C</fullName>
        <ecNumber evidence="3">5.2.1.8</ecNumber>
    </submittedName>
</protein>
<evidence type="ECO:0000256" key="1">
    <source>
        <dbReference type="PROSITE-ProRule" id="PRU00278"/>
    </source>
</evidence>
<dbReference type="InterPro" id="IPR050245">
    <property type="entry name" value="PrsA_foldase"/>
</dbReference>
<keyword evidence="1" id="KW-0697">Rotamase</keyword>
<dbReference type="InterPro" id="IPR046357">
    <property type="entry name" value="PPIase_dom_sf"/>
</dbReference>
<evidence type="ECO:0000259" key="2">
    <source>
        <dbReference type="PROSITE" id="PS50198"/>
    </source>
</evidence>
<dbReference type="SUPFAM" id="SSF54534">
    <property type="entry name" value="FKBP-like"/>
    <property type="match status" value="1"/>
</dbReference>
<organism evidence="3 4">
    <name type="scientific">Youngiibacter multivorans</name>
    <dbReference type="NCBI Taxonomy" id="937251"/>
    <lineage>
        <taxon>Bacteria</taxon>
        <taxon>Bacillati</taxon>
        <taxon>Bacillota</taxon>
        <taxon>Clostridia</taxon>
        <taxon>Eubacteriales</taxon>
        <taxon>Clostridiaceae</taxon>
        <taxon>Youngiibacter</taxon>
    </lineage>
</organism>
<proteinExistence type="predicted"/>
<dbReference type="PANTHER" id="PTHR47245">
    <property type="entry name" value="PEPTIDYLPROLYL ISOMERASE"/>
    <property type="match status" value="1"/>
</dbReference>
<dbReference type="InterPro" id="IPR023058">
    <property type="entry name" value="PPIase_PpiC_CS"/>
</dbReference>
<dbReference type="PROSITE" id="PS50198">
    <property type="entry name" value="PPIC_PPIASE_2"/>
    <property type="match status" value="1"/>
</dbReference>
<dbReference type="EC" id="5.2.1.8" evidence="3"/>
<dbReference type="Gene3D" id="3.10.50.40">
    <property type="match status" value="1"/>
</dbReference>
<gene>
    <name evidence="3" type="ORF">J2Z34_003439</name>
</gene>
<dbReference type="GO" id="GO:0003755">
    <property type="term" value="F:peptidyl-prolyl cis-trans isomerase activity"/>
    <property type="evidence" value="ECO:0007669"/>
    <property type="project" value="UniProtKB-EC"/>
</dbReference>
<sequence length="249" mass="28134">MEKKILATVNGMDITSDVLDRTIEQLPPERKAYFQSEFGRKQLLEQLVSIELINAFGLEIGVDKEQMYLTQMEQVEKEIRFNSTMNKIMSEISVDDADAEIAFNQNPGKYGGQQSVRASHILVDSEELANDILKKIVEDGMDFSDAAEEFSSCPSKAQGGDLGDFGRGMMVPEFEDAAFALEKGEMTKEPVKTQFGYHIIKTTDKKGFGTANFDDVKETIRTELLKEKQMDHYTKLLEDLKSKYNVTLK</sequence>